<feature type="transmembrane region" description="Helical" evidence="1">
    <location>
        <begin position="84"/>
        <end position="104"/>
    </location>
</feature>
<organism evidence="2 3">
    <name type="scientific">Oceanispirochaeta crateris</name>
    <dbReference type="NCBI Taxonomy" id="2518645"/>
    <lineage>
        <taxon>Bacteria</taxon>
        <taxon>Pseudomonadati</taxon>
        <taxon>Spirochaetota</taxon>
        <taxon>Spirochaetia</taxon>
        <taxon>Spirochaetales</taxon>
        <taxon>Spirochaetaceae</taxon>
        <taxon>Oceanispirochaeta</taxon>
    </lineage>
</organism>
<dbReference type="AlphaFoldDB" id="A0A5C1QIK9"/>
<proteinExistence type="predicted"/>
<evidence type="ECO:0000313" key="3">
    <source>
        <dbReference type="Proteomes" id="UP000324209"/>
    </source>
</evidence>
<keyword evidence="1" id="KW-0472">Membrane</keyword>
<feature type="transmembrane region" description="Helical" evidence="1">
    <location>
        <begin position="61"/>
        <end position="78"/>
    </location>
</feature>
<dbReference type="OrthoDB" id="5914567at2"/>
<evidence type="ECO:0000256" key="1">
    <source>
        <dbReference type="SAM" id="Phobius"/>
    </source>
</evidence>
<dbReference type="KEGG" id="ock:EXM22_02195"/>
<feature type="transmembrane region" description="Helical" evidence="1">
    <location>
        <begin position="20"/>
        <end position="40"/>
    </location>
</feature>
<keyword evidence="3" id="KW-1185">Reference proteome</keyword>
<dbReference type="Gene3D" id="3.30.70.270">
    <property type="match status" value="1"/>
</dbReference>
<dbReference type="InterPro" id="IPR043128">
    <property type="entry name" value="Rev_trsase/Diguanyl_cyclase"/>
</dbReference>
<gene>
    <name evidence="2" type="ORF">EXM22_02195</name>
</gene>
<dbReference type="Proteomes" id="UP000324209">
    <property type="component" value="Chromosome"/>
</dbReference>
<keyword evidence="1" id="KW-0812">Transmembrane</keyword>
<name>A0A5C1QIK9_9SPIO</name>
<dbReference type="EMBL" id="CP036150">
    <property type="protein sequence ID" value="QEN06860.1"/>
    <property type="molecule type" value="Genomic_DNA"/>
</dbReference>
<sequence length="150" mass="17709">MIPTGIFLIFLNIDHFLSPSVPHAIVVIGLILELTILPFVKKSMKSPLKYIIEFLDQHKPSFTFYPILSFLLLTSFTFHRTFFMSSFITLILSTLLIFFSYYLIATSISGARLHQEHERISMTDSLTGLYNRRYMEKQIQQEFDRYKKWL</sequence>
<protein>
    <submittedName>
        <fullName evidence="2">Diguanylate cyclase</fullName>
    </submittedName>
</protein>
<evidence type="ECO:0000313" key="2">
    <source>
        <dbReference type="EMBL" id="QEN06860.1"/>
    </source>
</evidence>
<keyword evidence="1" id="KW-1133">Transmembrane helix</keyword>
<accession>A0A5C1QIK9</accession>
<reference evidence="2 3" key="1">
    <citation type="submission" date="2019-02" db="EMBL/GenBank/DDBJ databases">
        <title>Complete Genome Sequence and Methylome Analysis of free living Spirochaetas.</title>
        <authorList>
            <person name="Fomenkov A."/>
            <person name="Dubinina G."/>
            <person name="Leshcheva N."/>
            <person name="Mikheeva N."/>
            <person name="Grabovich M."/>
            <person name="Vincze T."/>
            <person name="Roberts R.J."/>
        </authorList>
    </citation>
    <scope>NUCLEOTIDE SEQUENCE [LARGE SCALE GENOMIC DNA]</scope>
    <source>
        <strain evidence="2 3">K2</strain>
    </source>
</reference>